<dbReference type="Gene3D" id="1.20.1250.20">
    <property type="entry name" value="MFS general substrate transporter like domains"/>
    <property type="match status" value="1"/>
</dbReference>
<feature type="transmembrane region" description="Helical" evidence="4">
    <location>
        <begin position="108"/>
        <end position="133"/>
    </location>
</feature>
<dbReference type="AlphaFoldDB" id="A0A8K0VAG1"/>
<feature type="transmembrane region" description="Helical" evidence="4">
    <location>
        <begin position="145"/>
        <end position="163"/>
    </location>
</feature>
<dbReference type="GO" id="GO:0022857">
    <property type="term" value="F:transmembrane transporter activity"/>
    <property type="evidence" value="ECO:0007669"/>
    <property type="project" value="InterPro"/>
</dbReference>
<keyword evidence="6" id="KW-1185">Reference proteome</keyword>
<feature type="transmembrane region" description="Helical" evidence="4">
    <location>
        <begin position="219"/>
        <end position="240"/>
    </location>
</feature>
<feature type="transmembrane region" description="Helical" evidence="4">
    <location>
        <begin position="56"/>
        <end position="75"/>
    </location>
</feature>
<proteinExistence type="predicted"/>
<evidence type="ECO:0000256" key="1">
    <source>
        <dbReference type="ARBA" id="ARBA00022692"/>
    </source>
</evidence>
<dbReference type="SUPFAM" id="SSF103473">
    <property type="entry name" value="MFS general substrate transporter"/>
    <property type="match status" value="1"/>
</dbReference>
<feature type="transmembrane region" description="Helical" evidence="4">
    <location>
        <begin position="169"/>
        <end position="188"/>
    </location>
</feature>
<organism evidence="5 6">
    <name type="scientific">Szabonella alba</name>
    <dbReference type="NCBI Taxonomy" id="2804194"/>
    <lineage>
        <taxon>Bacteria</taxon>
        <taxon>Pseudomonadati</taxon>
        <taxon>Pseudomonadota</taxon>
        <taxon>Alphaproteobacteria</taxon>
        <taxon>Rhodobacterales</taxon>
        <taxon>Paracoccaceae</taxon>
        <taxon>Szabonella</taxon>
    </lineage>
</organism>
<feature type="transmembrane region" description="Helical" evidence="4">
    <location>
        <begin position="282"/>
        <end position="302"/>
    </location>
</feature>
<evidence type="ECO:0000313" key="5">
    <source>
        <dbReference type="EMBL" id="MBL4917376.1"/>
    </source>
</evidence>
<name>A0A8K0VAG1_9RHOB</name>
<dbReference type="EMBL" id="JAESVN010000003">
    <property type="protein sequence ID" value="MBL4917376.1"/>
    <property type="molecule type" value="Genomic_DNA"/>
</dbReference>
<keyword evidence="1 4" id="KW-0812">Transmembrane</keyword>
<feature type="transmembrane region" description="Helical" evidence="4">
    <location>
        <begin position="343"/>
        <end position="364"/>
    </location>
</feature>
<evidence type="ECO:0000313" key="6">
    <source>
        <dbReference type="Proteomes" id="UP000648908"/>
    </source>
</evidence>
<sequence>MFTPRSPLYLTHSPTPRVEHFALLSSLEAGIRGVLLSVMPLVLYRAFQDAGLVSGIYFTVGIISLVCGMMVPWLTRFVARRWVFTLAGLLYLCGMGLALTGVPELKAVALMVNAVGTVTFSVCLNAYVLDYIGRAELGRNESMRMVYSAASWMIGPVLGVWLLNWWEPAPFILASCFAVALIAVFWKLRLGNGKQIARAKGPAPNPLAFLGRFLDQPRLIAGWLFAVIRSCGWWVYVVYLPIYAIQNGLGETIGGIALSLSNALLFATPLMLRLVHRFSVRAAVRMTFAFCGVLFVVAWIAAPVPWAVVATLMLASIGLVMLDVCGSLPFLMAVKPSERTEMAAVYSSFRDVSGILTPGVAWLVLLVSPVAGVFAACGLGMGVAFAIAGRLHPRLGASRAPADAEKAAA</sequence>
<accession>A0A8K0VAG1</accession>
<dbReference type="Pfam" id="PF07690">
    <property type="entry name" value="MFS_1"/>
    <property type="match status" value="1"/>
</dbReference>
<feature type="transmembrane region" description="Helical" evidence="4">
    <location>
        <begin position="21"/>
        <end position="44"/>
    </location>
</feature>
<feature type="transmembrane region" description="Helical" evidence="4">
    <location>
        <begin position="82"/>
        <end position="102"/>
    </location>
</feature>
<feature type="transmembrane region" description="Helical" evidence="4">
    <location>
        <begin position="252"/>
        <end position="275"/>
    </location>
</feature>
<comment type="caution">
    <text evidence="5">The sequence shown here is derived from an EMBL/GenBank/DDBJ whole genome shotgun (WGS) entry which is preliminary data.</text>
</comment>
<dbReference type="InterPro" id="IPR036259">
    <property type="entry name" value="MFS_trans_sf"/>
</dbReference>
<dbReference type="InterPro" id="IPR011701">
    <property type="entry name" value="MFS"/>
</dbReference>
<gene>
    <name evidence="5" type="ORF">JL811_09095</name>
</gene>
<dbReference type="RefSeq" id="WP_202688289.1">
    <property type="nucleotide sequence ID" value="NZ_JAESVN010000003.1"/>
</dbReference>
<feature type="transmembrane region" description="Helical" evidence="4">
    <location>
        <begin position="308"/>
        <end position="331"/>
    </location>
</feature>
<evidence type="ECO:0000256" key="3">
    <source>
        <dbReference type="ARBA" id="ARBA00023136"/>
    </source>
</evidence>
<dbReference type="Proteomes" id="UP000648908">
    <property type="component" value="Unassembled WGS sequence"/>
</dbReference>
<protein>
    <submittedName>
        <fullName evidence="5">MFS transporter</fullName>
    </submittedName>
</protein>
<keyword evidence="3 4" id="KW-0472">Membrane</keyword>
<evidence type="ECO:0000256" key="2">
    <source>
        <dbReference type="ARBA" id="ARBA00022989"/>
    </source>
</evidence>
<reference evidence="5" key="1">
    <citation type="submission" date="2021-01" db="EMBL/GenBank/DDBJ databases">
        <title>Tabrizicola alba sp. nov. a motile alkaliphilic bacterium isolated from a soda lake.</title>
        <authorList>
            <person name="Szuroczki S."/>
            <person name="Abbaszade G."/>
            <person name="Schumann P."/>
            <person name="Toth E."/>
        </authorList>
    </citation>
    <scope>NUCLEOTIDE SEQUENCE</scope>
    <source>
        <strain evidence="5">DMG-N-6</strain>
    </source>
</reference>
<keyword evidence="2 4" id="KW-1133">Transmembrane helix</keyword>
<evidence type="ECO:0000256" key="4">
    <source>
        <dbReference type="SAM" id="Phobius"/>
    </source>
</evidence>